<keyword evidence="2" id="KW-1185">Reference proteome</keyword>
<name>A0A0R3L6M7_9BRAD</name>
<accession>A0A0R3L6M7</accession>
<evidence type="ECO:0000313" key="1">
    <source>
        <dbReference type="EMBL" id="KRR03609.1"/>
    </source>
</evidence>
<dbReference type="OrthoDB" id="8255294at2"/>
<evidence type="ECO:0000313" key="2">
    <source>
        <dbReference type="Proteomes" id="UP000050863"/>
    </source>
</evidence>
<sequence>MNGLAIMENVRRYRTIASLCRQTAAYRPLHSCSLLAQASEWEHRAVAELEAYYEAFCHVATGHATAHSASYAVN</sequence>
<gene>
    <name evidence="1" type="ORF">CQ12_12285</name>
</gene>
<comment type="caution">
    <text evidence="1">The sequence shown here is derived from an EMBL/GenBank/DDBJ whole genome shotgun (WGS) entry which is preliminary data.</text>
</comment>
<organism evidence="1 2">
    <name type="scientific">Bradyrhizobium jicamae</name>
    <dbReference type="NCBI Taxonomy" id="280332"/>
    <lineage>
        <taxon>Bacteria</taxon>
        <taxon>Pseudomonadati</taxon>
        <taxon>Pseudomonadota</taxon>
        <taxon>Alphaproteobacteria</taxon>
        <taxon>Hyphomicrobiales</taxon>
        <taxon>Nitrobacteraceae</taxon>
        <taxon>Bradyrhizobium</taxon>
    </lineage>
</organism>
<protein>
    <submittedName>
        <fullName evidence="1">Uncharacterized protein</fullName>
    </submittedName>
</protein>
<proteinExistence type="predicted"/>
<dbReference type="EMBL" id="LLXZ01000141">
    <property type="protein sequence ID" value="KRR03609.1"/>
    <property type="molecule type" value="Genomic_DNA"/>
</dbReference>
<dbReference type="Proteomes" id="UP000050863">
    <property type="component" value="Unassembled WGS sequence"/>
</dbReference>
<dbReference type="RefSeq" id="WP_057837622.1">
    <property type="nucleotide sequence ID" value="NZ_LLXZ01000141.1"/>
</dbReference>
<reference evidence="1 2" key="1">
    <citation type="submission" date="2014-03" db="EMBL/GenBank/DDBJ databases">
        <title>Bradyrhizobium valentinum sp. nov., isolated from effective nodules of Lupinus mariae-josephae, a lupine endemic of basic-lime soils in Eastern Spain.</title>
        <authorList>
            <person name="Duran D."/>
            <person name="Rey L."/>
            <person name="Navarro A."/>
            <person name="Busquets A."/>
            <person name="Imperial J."/>
            <person name="Ruiz-Argueso T."/>
        </authorList>
    </citation>
    <scope>NUCLEOTIDE SEQUENCE [LARGE SCALE GENOMIC DNA]</scope>
    <source>
        <strain evidence="1 2">PAC68</strain>
    </source>
</reference>
<dbReference type="AlphaFoldDB" id="A0A0R3L6M7"/>